<organism evidence="4 5">
    <name type="scientific">Xylanibacter rodentium</name>
    <dbReference type="NCBI Taxonomy" id="2736289"/>
    <lineage>
        <taxon>Bacteria</taxon>
        <taxon>Pseudomonadati</taxon>
        <taxon>Bacteroidota</taxon>
        <taxon>Bacteroidia</taxon>
        <taxon>Bacteroidales</taxon>
        <taxon>Prevotellaceae</taxon>
        <taxon>Xylanibacter</taxon>
    </lineage>
</organism>
<reference evidence="4 5" key="1">
    <citation type="submission" date="2020-05" db="EMBL/GenBank/DDBJ databases">
        <title>Distinct polysaccharide utilization as determinants for interspecies competition between intestinal Prevotella spp.</title>
        <authorList>
            <person name="Galvez E.J.C."/>
            <person name="Iljazovic A."/>
            <person name="Strowig T."/>
        </authorList>
    </citation>
    <scope>NUCLEOTIDE SEQUENCE [LARGE SCALE GENOMIC DNA]</scope>
    <source>
        <strain evidence="4 5">PROD</strain>
    </source>
</reference>
<dbReference type="CDD" id="cd13403">
    <property type="entry name" value="MLTF-like"/>
    <property type="match status" value="1"/>
</dbReference>
<dbReference type="Proteomes" id="UP001193734">
    <property type="component" value="Unassembled WGS sequence"/>
</dbReference>
<keyword evidence="2" id="KW-0732">Signal</keyword>
<dbReference type="InterPro" id="IPR008258">
    <property type="entry name" value="Transglycosylase_SLT_dom_1"/>
</dbReference>
<evidence type="ECO:0000313" key="5">
    <source>
        <dbReference type="Proteomes" id="UP001193734"/>
    </source>
</evidence>
<evidence type="ECO:0000256" key="1">
    <source>
        <dbReference type="ARBA" id="ARBA00007734"/>
    </source>
</evidence>
<evidence type="ECO:0000256" key="2">
    <source>
        <dbReference type="SAM" id="SignalP"/>
    </source>
</evidence>
<feature type="chain" id="PRO_5046129002" evidence="2">
    <location>
        <begin position="26"/>
        <end position="402"/>
    </location>
</feature>
<dbReference type="PANTHER" id="PTHR37423:SF2">
    <property type="entry name" value="MEMBRANE-BOUND LYTIC MUREIN TRANSGLYCOSYLASE C"/>
    <property type="match status" value="1"/>
</dbReference>
<dbReference type="EMBL" id="JABKKE010000010">
    <property type="protein sequence ID" value="NPE14200.1"/>
    <property type="molecule type" value="Genomic_DNA"/>
</dbReference>
<proteinExistence type="inferred from homology"/>
<dbReference type="GeneID" id="82157639"/>
<comment type="caution">
    <text evidence="4">The sequence shown here is derived from an EMBL/GenBank/DDBJ whole genome shotgun (WGS) entry which is preliminary data.</text>
</comment>
<dbReference type="PANTHER" id="PTHR37423">
    <property type="entry name" value="SOLUBLE LYTIC MUREIN TRANSGLYCOSYLASE-RELATED"/>
    <property type="match status" value="1"/>
</dbReference>
<evidence type="ECO:0000313" key="4">
    <source>
        <dbReference type="EMBL" id="NPE14200.1"/>
    </source>
</evidence>
<dbReference type="Gene3D" id="3.40.190.10">
    <property type="entry name" value="Periplasmic binding protein-like II"/>
    <property type="match status" value="1"/>
</dbReference>
<accession>A0ABX2AU92</accession>
<gene>
    <name evidence="4" type="ORF">HPS55_07650</name>
</gene>
<keyword evidence="5" id="KW-1185">Reference proteome</keyword>
<protein>
    <submittedName>
        <fullName evidence="4">Transglycosylase SLT domain-containing protein</fullName>
    </submittedName>
</protein>
<feature type="signal peptide" evidence="2">
    <location>
        <begin position="1"/>
        <end position="25"/>
    </location>
</feature>
<sequence length="402" mass="45242">MTDKATFMWLFAWLTIASAMVSCNAGDGRKIESPWGVVNDSAGVGDSFDLDRIQANGEIIVLTLGGPDSYYDYRGRHLGLQYILCQRFADHIGVGLRVEVCRDTTDILRRLAADDGDVAACFVSDNDVAVLSPGTRRLQSCGVGIDSVGVHWVVSADKPNLVEALNGWYRPEMIAEVRKEESFMLSSASVKRRVHSPMLNRKEGIISRYDALFMTYSQPIRWDWRLMAAQCYQESTFDPSAQSWAGACGLMQIMPATATRLGLSHDKLFDPESNIAAAARFLGQLDRKFSDISDRGERLNFVLASYNGGYHHIRDAMALARRDGRDQHRWADVSRYVLLLSTPRYYQDPIVKYGYMRGSETVDYVQRIRQRWQSYSGVRGGTAGVSVMTPRKAKQQKKKYQI</sequence>
<dbReference type="Pfam" id="PF01464">
    <property type="entry name" value="SLT"/>
    <property type="match status" value="1"/>
</dbReference>
<dbReference type="Gene3D" id="1.10.530.10">
    <property type="match status" value="1"/>
</dbReference>
<dbReference type="SUPFAM" id="SSF53955">
    <property type="entry name" value="Lysozyme-like"/>
    <property type="match status" value="1"/>
</dbReference>
<dbReference type="InterPro" id="IPR023346">
    <property type="entry name" value="Lysozyme-like_dom_sf"/>
</dbReference>
<comment type="similarity">
    <text evidence="1">Belongs to the transglycosylase Slt family.</text>
</comment>
<feature type="domain" description="Transglycosylase SLT" evidence="3">
    <location>
        <begin position="221"/>
        <end position="322"/>
    </location>
</feature>
<dbReference type="PROSITE" id="PS51257">
    <property type="entry name" value="PROKAR_LIPOPROTEIN"/>
    <property type="match status" value="1"/>
</dbReference>
<dbReference type="RefSeq" id="WP_172175705.1">
    <property type="nucleotide sequence ID" value="NZ_CASGIA010000007.1"/>
</dbReference>
<name>A0ABX2AU92_9BACT</name>
<evidence type="ECO:0000259" key="3">
    <source>
        <dbReference type="Pfam" id="PF01464"/>
    </source>
</evidence>